<evidence type="ECO:0000256" key="1">
    <source>
        <dbReference type="SAM" id="Phobius"/>
    </source>
</evidence>
<reference evidence="3" key="1">
    <citation type="submission" date="2022-11" db="UniProtKB">
        <authorList>
            <consortium name="WormBaseParasite"/>
        </authorList>
    </citation>
    <scope>IDENTIFICATION</scope>
</reference>
<keyword evidence="2" id="KW-1185">Reference proteome</keyword>
<feature type="transmembrane region" description="Helical" evidence="1">
    <location>
        <begin position="49"/>
        <end position="74"/>
    </location>
</feature>
<sequence>MKIERKEIIMSLVLLLRESTKKGTFPSFINLKFPTFFGAGRYKISRPTIIFTCLAALLNAVYIFLQFSATNFFLTPM</sequence>
<accession>A0A915KUY5</accession>
<organism evidence="2 3">
    <name type="scientific">Romanomermis culicivorax</name>
    <name type="common">Nematode worm</name>
    <dbReference type="NCBI Taxonomy" id="13658"/>
    <lineage>
        <taxon>Eukaryota</taxon>
        <taxon>Metazoa</taxon>
        <taxon>Ecdysozoa</taxon>
        <taxon>Nematoda</taxon>
        <taxon>Enoplea</taxon>
        <taxon>Dorylaimia</taxon>
        <taxon>Mermithida</taxon>
        <taxon>Mermithoidea</taxon>
        <taxon>Mermithidae</taxon>
        <taxon>Romanomermis</taxon>
    </lineage>
</organism>
<keyword evidence="1" id="KW-1133">Transmembrane helix</keyword>
<name>A0A915KUY5_ROMCU</name>
<evidence type="ECO:0000313" key="2">
    <source>
        <dbReference type="Proteomes" id="UP000887565"/>
    </source>
</evidence>
<proteinExistence type="predicted"/>
<dbReference type="Proteomes" id="UP000887565">
    <property type="component" value="Unplaced"/>
</dbReference>
<protein>
    <submittedName>
        <fullName evidence="3">Uncharacterized protein</fullName>
    </submittedName>
</protein>
<dbReference type="WBParaSite" id="nRc.2.0.1.t42605-RA">
    <property type="protein sequence ID" value="nRc.2.0.1.t42605-RA"/>
    <property type="gene ID" value="nRc.2.0.1.g42605"/>
</dbReference>
<dbReference type="AlphaFoldDB" id="A0A915KUY5"/>
<evidence type="ECO:0000313" key="3">
    <source>
        <dbReference type="WBParaSite" id="nRc.2.0.1.t42605-RA"/>
    </source>
</evidence>
<keyword evidence="1" id="KW-0812">Transmembrane</keyword>
<keyword evidence="1" id="KW-0472">Membrane</keyword>